<keyword evidence="2" id="KW-1185">Reference proteome</keyword>
<evidence type="ECO:0000313" key="2">
    <source>
        <dbReference type="Proteomes" id="UP000324222"/>
    </source>
</evidence>
<reference evidence="1 2" key="1">
    <citation type="submission" date="2019-05" db="EMBL/GenBank/DDBJ databases">
        <title>Another draft genome of Portunus trituberculatus and its Hox gene families provides insights of decapod evolution.</title>
        <authorList>
            <person name="Jeong J.-H."/>
            <person name="Song I."/>
            <person name="Kim S."/>
            <person name="Choi T."/>
            <person name="Kim D."/>
            <person name="Ryu S."/>
            <person name="Kim W."/>
        </authorList>
    </citation>
    <scope>NUCLEOTIDE SEQUENCE [LARGE SCALE GENOMIC DNA]</scope>
    <source>
        <tissue evidence="1">Muscle</tissue>
    </source>
</reference>
<organism evidence="1 2">
    <name type="scientific">Portunus trituberculatus</name>
    <name type="common">Swimming crab</name>
    <name type="synonym">Neptunus trituberculatus</name>
    <dbReference type="NCBI Taxonomy" id="210409"/>
    <lineage>
        <taxon>Eukaryota</taxon>
        <taxon>Metazoa</taxon>
        <taxon>Ecdysozoa</taxon>
        <taxon>Arthropoda</taxon>
        <taxon>Crustacea</taxon>
        <taxon>Multicrustacea</taxon>
        <taxon>Malacostraca</taxon>
        <taxon>Eumalacostraca</taxon>
        <taxon>Eucarida</taxon>
        <taxon>Decapoda</taxon>
        <taxon>Pleocyemata</taxon>
        <taxon>Brachyura</taxon>
        <taxon>Eubrachyura</taxon>
        <taxon>Portunoidea</taxon>
        <taxon>Portunidae</taxon>
        <taxon>Portuninae</taxon>
        <taxon>Portunus</taxon>
    </lineage>
</organism>
<dbReference type="AlphaFoldDB" id="A0A5B7JU96"/>
<protein>
    <submittedName>
        <fullName evidence="1">Uncharacterized protein</fullName>
    </submittedName>
</protein>
<gene>
    <name evidence="1" type="ORF">E2C01_095914</name>
</gene>
<dbReference type="EMBL" id="VSRR010122924">
    <property type="protein sequence ID" value="MPD00441.1"/>
    <property type="molecule type" value="Genomic_DNA"/>
</dbReference>
<dbReference type="Proteomes" id="UP000324222">
    <property type="component" value="Unassembled WGS sequence"/>
</dbReference>
<name>A0A5B7JU96_PORTR</name>
<accession>A0A5B7JU96</accession>
<proteinExistence type="predicted"/>
<comment type="caution">
    <text evidence="1">The sequence shown here is derived from an EMBL/GenBank/DDBJ whole genome shotgun (WGS) entry which is preliminary data.</text>
</comment>
<sequence>MTECEAARCAWRGFERVANSTDKSNQIAVKGGMRGKETCASADIPSRRLVRGHRRRGGLASVCQGSQSRSRLSWLRGTALPLTNVSPCPSRWCILRYERPRAVASVRSRRKTGCGCVGELYSGIRWFFTRCRAWIPSPPPA</sequence>
<evidence type="ECO:0000313" key="1">
    <source>
        <dbReference type="EMBL" id="MPD00441.1"/>
    </source>
</evidence>